<dbReference type="InterPro" id="IPR036683">
    <property type="entry name" value="CO_DH_flav_C_dom_sf"/>
</dbReference>
<dbReference type="Gene3D" id="3.30.465.10">
    <property type="match status" value="1"/>
</dbReference>
<dbReference type="SUPFAM" id="SSF55447">
    <property type="entry name" value="CO dehydrogenase flavoprotein C-terminal domain-like"/>
    <property type="match status" value="1"/>
</dbReference>
<keyword evidence="1" id="KW-0285">Flavoprotein</keyword>
<feature type="domain" description="FAD-binding PCMH-type" evidence="3">
    <location>
        <begin position="1"/>
        <end position="199"/>
    </location>
</feature>
<evidence type="ECO:0000259" key="3">
    <source>
        <dbReference type="PROSITE" id="PS51387"/>
    </source>
</evidence>
<dbReference type="SMART" id="SM01092">
    <property type="entry name" value="CO_deh_flav_C"/>
    <property type="match status" value="1"/>
</dbReference>
<protein>
    <submittedName>
        <fullName evidence="4">FAD binding domain-containing protein</fullName>
    </submittedName>
</protein>
<organism evidence="4 5">
    <name type="scientific">Candidatus Gemmiger avistercoris</name>
    <dbReference type="NCBI Taxonomy" id="2838606"/>
    <lineage>
        <taxon>Bacteria</taxon>
        <taxon>Bacillati</taxon>
        <taxon>Bacillota</taxon>
        <taxon>Clostridia</taxon>
        <taxon>Eubacteriales</taxon>
        <taxon>Gemmiger</taxon>
    </lineage>
</organism>
<dbReference type="Gene3D" id="3.30.390.50">
    <property type="entry name" value="CO dehydrogenase flavoprotein, C-terminal domain"/>
    <property type="match status" value="1"/>
</dbReference>
<reference evidence="4" key="2">
    <citation type="submission" date="2021-04" db="EMBL/GenBank/DDBJ databases">
        <authorList>
            <person name="Gilroy R."/>
        </authorList>
    </citation>
    <scope>NUCLEOTIDE SEQUENCE</scope>
    <source>
        <strain evidence="4">CHK188-11489</strain>
    </source>
</reference>
<accession>A0A9D2JN17</accession>
<dbReference type="InterPro" id="IPR002346">
    <property type="entry name" value="Mopterin_DH_FAD-bd"/>
</dbReference>
<dbReference type="InterPro" id="IPR051312">
    <property type="entry name" value="Diverse_Substr_Oxidored"/>
</dbReference>
<name>A0A9D2JN17_9FIRM</name>
<dbReference type="Proteomes" id="UP000824105">
    <property type="component" value="Unassembled WGS sequence"/>
</dbReference>
<keyword evidence="2" id="KW-0560">Oxidoreductase</keyword>
<sequence length="261" mass="28202">MITIQNYVQAESLEQAWQLNQKRSARVLGGMLWLKMGKNTVGTAIDLCRLGLDTIEERADAFVIGAMVTLRQLEQHPGLNACTRGAVAKALQPIVGVQFRNLATAGGSIWGRFGFSDVLTLFLALDAKVELYKGGVMPLERFAALPYDRDILVRLIVPKTSCRLAYEAMRIQRTDLPVLTCAVAQTGGETRAVIGARPGKAMVVRDANGLLHNGVTTESAAAFADYVAGQVPMGSNNRGSAAYRSHLCRVLTRRATLELGG</sequence>
<gene>
    <name evidence="4" type="ORF">H9724_01895</name>
</gene>
<dbReference type="GO" id="GO:0016491">
    <property type="term" value="F:oxidoreductase activity"/>
    <property type="evidence" value="ECO:0007669"/>
    <property type="project" value="UniProtKB-KW"/>
</dbReference>
<evidence type="ECO:0000256" key="1">
    <source>
        <dbReference type="ARBA" id="ARBA00022630"/>
    </source>
</evidence>
<dbReference type="PROSITE" id="PS51387">
    <property type="entry name" value="FAD_PCMH"/>
    <property type="match status" value="1"/>
</dbReference>
<dbReference type="InterPro" id="IPR005107">
    <property type="entry name" value="CO_DH_flav_C"/>
</dbReference>
<dbReference type="AlphaFoldDB" id="A0A9D2JN17"/>
<reference evidence="4" key="1">
    <citation type="journal article" date="2021" name="PeerJ">
        <title>Extensive microbial diversity within the chicken gut microbiome revealed by metagenomics and culture.</title>
        <authorList>
            <person name="Gilroy R."/>
            <person name="Ravi A."/>
            <person name="Getino M."/>
            <person name="Pursley I."/>
            <person name="Horton D.L."/>
            <person name="Alikhan N.F."/>
            <person name="Baker D."/>
            <person name="Gharbi K."/>
            <person name="Hall N."/>
            <person name="Watson M."/>
            <person name="Adriaenssens E.M."/>
            <person name="Foster-Nyarko E."/>
            <person name="Jarju S."/>
            <person name="Secka A."/>
            <person name="Antonio M."/>
            <person name="Oren A."/>
            <person name="Chaudhuri R.R."/>
            <person name="La Ragione R."/>
            <person name="Hildebrand F."/>
            <person name="Pallen M.J."/>
        </authorList>
    </citation>
    <scope>NUCLEOTIDE SEQUENCE</scope>
    <source>
        <strain evidence="4">CHK188-11489</strain>
    </source>
</reference>
<dbReference type="PANTHER" id="PTHR42659">
    <property type="entry name" value="XANTHINE DEHYDROGENASE SUBUNIT C-RELATED"/>
    <property type="match status" value="1"/>
</dbReference>
<dbReference type="Pfam" id="PF03450">
    <property type="entry name" value="CO_deh_flav_C"/>
    <property type="match status" value="1"/>
</dbReference>
<evidence type="ECO:0000313" key="5">
    <source>
        <dbReference type="Proteomes" id="UP000824105"/>
    </source>
</evidence>
<evidence type="ECO:0000256" key="2">
    <source>
        <dbReference type="ARBA" id="ARBA00023002"/>
    </source>
</evidence>
<dbReference type="EMBL" id="DXBF01000014">
    <property type="protein sequence ID" value="HIZ61505.1"/>
    <property type="molecule type" value="Genomic_DNA"/>
</dbReference>
<dbReference type="PANTHER" id="PTHR42659:SF9">
    <property type="entry name" value="XANTHINE DEHYDROGENASE FAD-BINDING SUBUNIT XDHB-RELATED"/>
    <property type="match status" value="1"/>
</dbReference>
<dbReference type="SUPFAM" id="SSF56176">
    <property type="entry name" value="FAD-binding/transporter-associated domain-like"/>
    <property type="match status" value="1"/>
</dbReference>
<comment type="caution">
    <text evidence="4">The sequence shown here is derived from an EMBL/GenBank/DDBJ whole genome shotgun (WGS) entry which is preliminary data.</text>
</comment>
<evidence type="ECO:0000313" key="4">
    <source>
        <dbReference type="EMBL" id="HIZ61505.1"/>
    </source>
</evidence>
<dbReference type="InterPro" id="IPR036318">
    <property type="entry name" value="FAD-bd_PCMH-like_sf"/>
</dbReference>
<dbReference type="Pfam" id="PF00941">
    <property type="entry name" value="FAD_binding_5"/>
    <property type="match status" value="1"/>
</dbReference>
<dbReference type="InterPro" id="IPR016169">
    <property type="entry name" value="FAD-bd_PCMH_sub2"/>
</dbReference>
<dbReference type="InterPro" id="IPR016166">
    <property type="entry name" value="FAD-bd_PCMH"/>
</dbReference>
<proteinExistence type="predicted"/>
<dbReference type="GO" id="GO:0071949">
    <property type="term" value="F:FAD binding"/>
    <property type="evidence" value="ECO:0007669"/>
    <property type="project" value="InterPro"/>
</dbReference>